<keyword evidence="2" id="KW-1185">Reference proteome</keyword>
<dbReference type="VEuPathDB" id="TriTrypDB:LtaPh_0404601"/>
<protein>
    <submittedName>
        <fullName evidence="1">60S ribosomal protein L11</fullName>
    </submittedName>
</protein>
<accession>A0A640K7W3</accession>
<comment type="caution">
    <text evidence="1">The sequence shown here is derived from an EMBL/GenBank/DDBJ whole genome shotgun (WGS) entry which is preliminary data.</text>
</comment>
<dbReference type="GO" id="GO:0005840">
    <property type="term" value="C:ribosome"/>
    <property type="evidence" value="ECO:0007669"/>
    <property type="project" value="UniProtKB-KW"/>
</dbReference>
<evidence type="ECO:0000313" key="2">
    <source>
        <dbReference type="Proteomes" id="UP000419144"/>
    </source>
</evidence>
<name>A0A640K7W3_LEITA</name>
<evidence type="ECO:0000313" key="1">
    <source>
        <dbReference type="EMBL" id="GET85653.1"/>
    </source>
</evidence>
<organism evidence="1 2">
    <name type="scientific">Leishmania tarentolae</name>
    <name type="common">Sauroleishmania tarentolae</name>
    <dbReference type="NCBI Taxonomy" id="5689"/>
    <lineage>
        <taxon>Eukaryota</taxon>
        <taxon>Discoba</taxon>
        <taxon>Euglenozoa</taxon>
        <taxon>Kinetoplastea</taxon>
        <taxon>Metakinetoplastina</taxon>
        <taxon>Trypanosomatida</taxon>
        <taxon>Trypanosomatidae</taxon>
        <taxon>Leishmaniinae</taxon>
        <taxon>Leishmania</taxon>
        <taxon>lizard Leishmania</taxon>
    </lineage>
</organism>
<dbReference type="Proteomes" id="UP000419144">
    <property type="component" value="Unassembled WGS sequence"/>
</dbReference>
<reference evidence="1" key="1">
    <citation type="submission" date="2019-11" db="EMBL/GenBank/DDBJ databases">
        <title>Leishmania tarentolae CDS.</title>
        <authorList>
            <person name="Goto Y."/>
            <person name="Yamagishi J."/>
        </authorList>
    </citation>
    <scope>NUCLEOTIDE SEQUENCE [LARGE SCALE GENOMIC DNA]</scope>
    <source>
        <strain evidence="1">Parrot Tar II</strain>
    </source>
</reference>
<sequence>MLESTCRAPLFPAPFPNHTRARRPGFLAAAAADHLLLLLGLEDDAVVNLLEPLHRLLLGDVVGVTDAAALALAVRHPLATATEDDVEVHAVDTGRGVVLDAEIDVLIDAKAEGAGVREVVALELELLHLEALLQQLLGFLATDCAVHGNLLVTTDAERAHSQASAGEHRGLLAQLLQHLRRTRQAIATLTNANVDAELLHDDLPHGVRSLALGDHRVPRR</sequence>
<proteinExistence type="predicted"/>
<dbReference type="AlphaFoldDB" id="A0A640K7W3"/>
<dbReference type="EMBL" id="BLBS01000004">
    <property type="protein sequence ID" value="GET85653.1"/>
    <property type="molecule type" value="Genomic_DNA"/>
</dbReference>
<keyword evidence="1" id="KW-0687">Ribonucleoprotein</keyword>
<dbReference type="OrthoDB" id="7465404at2759"/>
<gene>
    <name evidence="1" type="ORF">LtaPh_0404601</name>
</gene>
<keyword evidence="1" id="KW-0689">Ribosomal protein</keyword>